<organism evidence="2 3">
    <name type="scientific">Araneus ventricosus</name>
    <name type="common">Orbweaver spider</name>
    <name type="synonym">Epeira ventricosa</name>
    <dbReference type="NCBI Taxonomy" id="182803"/>
    <lineage>
        <taxon>Eukaryota</taxon>
        <taxon>Metazoa</taxon>
        <taxon>Ecdysozoa</taxon>
        <taxon>Arthropoda</taxon>
        <taxon>Chelicerata</taxon>
        <taxon>Arachnida</taxon>
        <taxon>Araneae</taxon>
        <taxon>Araneomorphae</taxon>
        <taxon>Entelegynae</taxon>
        <taxon>Araneoidea</taxon>
        <taxon>Araneidae</taxon>
        <taxon>Araneus</taxon>
    </lineage>
</organism>
<evidence type="ECO:0008006" key="4">
    <source>
        <dbReference type="Google" id="ProtNLM"/>
    </source>
</evidence>
<keyword evidence="3" id="KW-1185">Reference proteome</keyword>
<dbReference type="Proteomes" id="UP000499080">
    <property type="component" value="Unassembled WGS sequence"/>
</dbReference>
<name>A0A4Y2J0D8_ARAVE</name>
<evidence type="ECO:0000313" key="3">
    <source>
        <dbReference type="Proteomes" id="UP000499080"/>
    </source>
</evidence>
<feature type="compositionally biased region" description="Basic and acidic residues" evidence="1">
    <location>
        <begin position="53"/>
        <end position="62"/>
    </location>
</feature>
<gene>
    <name evidence="2" type="ORF">AVEN_261317_1</name>
</gene>
<reference evidence="2 3" key="1">
    <citation type="journal article" date="2019" name="Sci. Rep.">
        <title>Orb-weaving spider Araneus ventricosus genome elucidates the spidroin gene catalogue.</title>
        <authorList>
            <person name="Kono N."/>
            <person name="Nakamura H."/>
            <person name="Ohtoshi R."/>
            <person name="Moran D.A.P."/>
            <person name="Shinohara A."/>
            <person name="Yoshida Y."/>
            <person name="Fujiwara M."/>
            <person name="Mori M."/>
            <person name="Tomita M."/>
            <person name="Arakawa K."/>
        </authorList>
    </citation>
    <scope>NUCLEOTIDE SEQUENCE [LARGE SCALE GENOMIC DNA]</scope>
</reference>
<accession>A0A4Y2J0D8</accession>
<evidence type="ECO:0000313" key="2">
    <source>
        <dbReference type="EMBL" id="GBM83731.1"/>
    </source>
</evidence>
<feature type="region of interest" description="Disordered" evidence="1">
    <location>
        <begin position="25"/>
        <end position="63"/>
    </location>
</feature>
<protein>
    <recommendedName>
        <fullName evidence="4">Pre-C2HC domain-containing protein</fullName>
    </recommendedName>
</protein>
<evidence type="ECO:0000256" key="1">
    <source>
        <dbReference type="SAM" id="MobiDB-lite"/>
    </source>
</evidence>
<sequence length="142" mass="16232">MVEKGKYVDSVPSASSDFKIVSPKNSAKIWPEESKSPIETSNKSSNNHLNFMKSEEQDKEISPPKVSIPAIKIKINDDYNLTLQEINRNFPSIENKYDCGYIMILPYSPDARTKIIELLNKSEKEYVISDAPEKPFKIVIRH</sequence>
<dbReference type="AlphaFoldDB" id="A0A4Y2J0D8"/>
<dbReference type="EMBL" id="BGPR01003104">
    <property type="protein sequence ID" value="GBM83731.1"/>
    <property type="molecule type" value="Genomic_DNA"/>
</dbReference>
<proteinExistence type="predicted"/>
<comment type="caution">
    <text evidence="2">The sequence shown here is derived from an EMBL/GenBank/DDBJ whole genome shotgun (WGS) entry which is preliminary data.</text>
</comment>
<feature type="compositionally biased region" description="Polar residues" evidence="1">
    <location>
        <begin position="37"/>
        <end position="49"/>
    </location>
</feature>
<dbReference type="OrthoDB" id="7487068at2759"/>